<name>A0A656D730_KRYT1</name>
<feature type="transmembrane region" description="Helical" evidence="1">
    <location>
        <begin position="21"/>
        <end position="42"/>
    </location>
</feature>
<evidence type="ECO:0000313" key="3">
    <source>
        <dbReference type="Proteomes" id="UP000243065"/>
    </source>
</evidence>
<dbReference type="RefSeq" id="WP_072150448.1">
    <property type="nucleotide sequence ID" value="NZ_CZVU01000044.1"/>
</dbReference>
<dbReference type="EMBL" id="CZVU01000044">
    <property type="protein sequence ID" value="CUT02075.1"/>
    <property type="molecule type" value="Genomic_DNA"/>
</dbReference>
<dbReference type="AlphaFoldDB" id="A0A656D730"/>
<reference evidence="2 3" key="1">
    <citation type="submission" date="2015-11" db="EMBL/GenBank/DDBJ databases">
        <authorList>
            <person name="Varghese N."/>
        </authorList>
    </citation>
    <scope>NUCLEOTIDE SEQUENCE [LARGE SCALE GENOMIC DNA]</scope>
    <source>
        <strain evidence="2 3">JGI-24</strain>
    </source>
</reference>
<accession>A0A656D730</accession>
<keyword evidence="1" id="KW-1133">Transmembrane helix</keyword>
<organism evidence="2 3">
    <name type="scientific">Kryptobacter tengchongensis</name>
    <dbReference type="NCBI Taxonomy" id="1643429"/>
    <lineage>
        <taxon>Bacteria</taxon>
        <taxon>Pseudomonadati</taxon>
        <taxon>Candidatus Kryptoniota</taxon>
        <taxon>Candidatus Kryptobacter</taxon>
    </lineage>
</organism>
<gene>
    <name evidence="2" type="ORF">JGI24_01057</name>
</gene>
<evidence type="ECO:0000256" key="1">
    <source>
        <dbReference type="SAM" id="Phobius"/>
    </source>
</evidence>
<sequence>MLRLKHSDFCHKNSEVYHYRFYLFYVVFLLIFLNSFSFSQIYSNLEARRILHGLGVSSVNIIENVKVIKVTPGLIEGFDGGSHRRIFEFINEDDIILLEGATLYKTGGGEIIIKADRIFISAVLMKLDNRWHLIVGRTLDDIINFLADY</sequence>
<keyword evidence="3" id="KW-1185">Reference proteome</keyword>
<dbReference type="Proteomes" id="UP000243065">
    <property type="component" value="Unassembled WGS sequence"/>
</dbReference>
<keyword evidence="1" id="KW-0472">Membrane</keyword>
<protein>
    <submittedName>
        <fullName evidence="2">Uncharacterized protein</fullName>
    </submittedName>
</protein>
<keyword evidence="1" id="KW-0812">Transmembrane</keyword>
<proteinExistence type="predicted"/>
<evidence type="ECO:0000313" key="2">
    <source>
        <dbReference type="EMBL" id="CUT02075.1"/>
    </source>
</evidence>